<dbReference type="AlphaFoldDB" id="A0A135P135"/>
<dbReference type="PROSITE" id="PS50893">
    <property type="entry name" value="ABC_TRANSPORTER_2"/>
    <property type="match status" value="2"/>
</dbReference>
<comment type="subunit">
    <text evidence="2">The complex is composed of two ATP-binding proteins (GsiA), two transmembrane proteins (GsiC and GsiD) and a solute-binding protein (GsiB).</text>
</comment>
<feature type="domain" description="ABC transporter" evidence="17">
    <location>
        <begin position="313"/>
        <end position="558"/>
    </location>
</feature>
<dbReference type="RefSeq" id="WP_067646497.1">
    <property type="nucleotide sequence ID" value="NZ_KQ961026.1"/>
</dbReference>
<dbReference type="GO" id="GO:0055085">
    <property type="term" value="P:transmembrane transport"/>
    <property type="evidence" value="ECO:0007669"/>
    <property type="project" value="UniProtKB-ARBA"/>
</dbReference>
<evidence type="ECO:0000256" key="6">
    <source>
        <dbReference type="ARBA" id="ARBA00022737"/>
    </source>
</evidence>
<organism evidence="18 19">
    <name type="scientific">Agrobacterium bohemicum</name>
    <dbReference type="NCBI Taxonomy" id="2052828"/>
    <lineage>
        <taxon>Bacteria</taxon>
        <taxon>Pseudomonadati</taxon>
        <taxon>Pseudomonadota</taxon>
        <taxon>Alphaproteobacteria</taxon>
        <taxon>Hyphomicrobiales</taxon>
        <taxon>Rhizobiaceae</taxon>
        <taxon>Rhizobium/Agrobacterium group</taxon>
        <taxon>Agrobacterium</taxon>
    </lineage>
</organism>
<dbReference type="PANTHER" id="PTHR43776">
    <property type="entry name" value="TRANSPORT ATP-BINDING PROTEIN"/>
    <property type="match status" value="1"/>
</dbReference>
<evidence type="ECO:0000313" key="19">
    <source>
        <dbReference type="Proteomes" id="UP000070498"/>
    </source>
</evidence>
<dbReference type="SUPFAM" id="SSF52540">
    <property type="entry name" value="P-loop containing nucleoside triphosphate hydrolases"/>
    <property type="match status" value="2"/>
</dbReference>
<evidence type="ECO:0000256" key="9">
    <source>
        <dbReference type="ARBA" id="ARBA00022840"/>
    </source>
</evidence>
<evidence type="ECO:0000256" key="12">
    <source>
        <dbReference type="ARBA" id="ARBA00037530"/>
    </source>
</evidence>
<evidence type="ECO:0000256" key="14">
    <source>
        <dbReference type="ARBA" id="ARBA00039050"/>
    </source>
</evidence>
<keyword evidence="11" id="KW-0472">Membrane</keyword>
<keyword evidence="9 18" id="KW-0067">ATP-binding</keyword>
<dbReference type="Gene3D" id="3.40.50.300">
    <property type="entry name" value="P-loop containing nucleotide triphosphate hydrolases"/>
    <property type="match status" value="2"/>
</dbReference>
<dbReference type="GO" id="GO:0016887">
    <property type="term" value="F:ATP hydrolysis activity"/>
    <property type="evidence" value="ECO:0007669"/>
    <property type="project" value="InterPro"/>
</dbReference>
<keyword evidence="10" id="KW-1278">Translocase</keyword>
<evidence type="ECO:0000256" key="10">
    <source>
        <dbReference type="ARBA" id="ARBA00022967"/>
    </source>
</evidence>
<reference evidence="18 19" key="1">
    <citation type="submission" date="2015-11" db="EMBL/GenBank/DDBJ databases">
        <title>Draft genome sequence of Agrobacterium sp. R89-1.</title>
        <authorList>
            <person name="Zahradnik J."/>
            <person name="Kyslikova E."/>
            <person name="Palyzova A."/>
            <person name="Kyslik P."/>
        </authorList>
    </citation>
    <scope>NUCLEOTIDE SEQUENCE [LARGE SCALE GENOMIC DNA]</scope>
    <source>
        <strain evidence="18 19">R89-1</strain>
    </source>
</reference>
<keyword evidence="8" id="KW-0378">Hydrolase</keyword>
<dbReference type="SMART" id="SM00382">
    <property type="entry name" value="AAA"/>
    <property type="match status" value="2"/>
</dbReference>
<dbReference type="GO" id="GO:0015833">
    <property type="term" value="P:peptide transport"/>
    <property type="evidence" value="ECO:0007669"/>
    <property type="project" value="InterPro"/>
</dbReference>
<dbReference type="EC" id="7.4.2.10" evidence="14"/>
<dbReference type="STRING" id="2052828.ATO67_07845"/>
<keyword evidence="19" id="KW-1185">Reference proteome</keyword>
<evidence type="ECO:0000256" key="1">
    <source>
        <dbReference type="ARBA" id="ARBA00004417"/>
    </source>
</evidence>
<dbReference type="Pfam" id="PF08352">
    <property type="entry name" value="oligo_HPY"/>
    <property type="match status" value="2"/>
</dbReference>
<keyword evidence="3" id="KW-0813">Transport</keyword>
<dbReference type="InterPro" id="IPR027417">
    <property type="entry name" value="P-loop_NTPase"/>
</dbReference>
<keyword evidence="5" id="KW-0997">Cell inner membrane</keyword>
<comment type="subcellular location">
    <subcellularLocation>
        <location evidence="1">Cell inner membrane</location>
        <topology evidence="1">Peripheral membrane protein</topology>
    </subcellularLocation>
</comment>
<evidence type="ECO:0000256" key="2">
    <source>
        <dbReference type="ARBA" id="ARBA00011469"/>
    </source>
</evidence>
<evidence type="ECO:0000256" key="7">
    <source>
        <dbReference type="ARBA" id="ARBA00022741"/>
    </source>
</evidence>
<dbReference type="Pfam" id="PF00005">
    <property type="entry name" value="ABC_tran"/>
    <property type="match status" value="2"/>
</dbReference>
<dbReference type="InterPro" id="IPR013563">
    <property type="entry name" value="Oligopep_ABC_C"/>
</dbReference>
<evidence type="ECO:0000256" key="13">
    <source>
        <dbReference type="ARBA" id="ARBA00038416"/>
    </source>
</evidence>
<evidence type="ECO:0000256" key="15">
    <source>
        <dbReference type="ARBA" id="ARBA00041187"/>
    </source>
</evidence>
<dbReference type="PROSITE" id="PS00211">
    <property type="entry name" value="ABC_TRANSPORTER_1"/>
    <property type="match status" value="2"/>
</dbReference>
<dbReference type="PANTHER" id="PTHR43776:SF15">
    <property type="entry name" value="GLUTATHIONE IMPORT ATP-BINDING PROTEIN GSIA"/>
    <property type="match status" value="1"/>
</dbReference>
<dbReference type="GO" id="GO:0005524">
    <property type="term" value="F:ATP binding"/>
    <property type="evidence" value="ECO:0007669"/>
    <property type="project" value="UniProtKB-KW"/>
</dbReference>
<name>A0A135P135_9HYPH</name>
<accession>A0A135P135</accession>
<dbReference type="GO" id="GO:0005886">
    <property type="term" value="C:plasma membrane"/>
    <property type="evidence" value="ECO:0007669"/>
    <property type="project" value="UniProtKB-SubCell"/>
</dbReference>
<evidence type="ECO:0000256" key="5">
    <source>
        <dbReference type="ARBA" id="ARBA00022519"/>
    </source>
</evidence>
<evidence type="ECO:0000313" key="18">
    <source>
        <dbReference type="EMBL" id="KXG85125.1"/>
    </source>
</evidence>
<feature type="domain" description="ABC transporter" evidence="17">
    <location>
        <begin position="12"/>
        <end position="259"/>
    </location>
</feature>
<dbReference type="FunFam" id="3.40.50.300:FF:000016">
    <property type="entry name" value="Oligopeptide ABC transporter ATP-binding component"/>
    <property type="match status" value="2"/>
</dbReference>
<evidence type="ECO:0000256" key="8">
    <source>
        <dbReference type="ARBA" id="ARBA00022801"/>
    </source>
</evidence>
<dbReference type="InterPro" id="IPR050319">
    <property type="entry name" value="ABC_transp_ATP-bind"/>
</dbReference>
<keyword evidence="7" id="KW-0547">Nucleotide-binding</keyword>
<keyword evidence="6" id="KW-0677">Repeat</keyword>
<evidence type="ECO:0000256" key="3">
    <source>
        <dbReference type="ARBA" id="ARBA00022448"/>
    </source>
</evidence>
<dbReference type="InterPro" id="IPR017871">
    <property type="entry name" value="ABC_transporter-like_CS"/>
</dbReference>
<comment type="caution">
    <text evidence="18">The sequence shown here is derived from an EMBL/GenBank/DDBJ whole genome shotgun (WGS) entry which is preliminary data.</text>
</comment>
<evidence type="ECO:0000256" key="16">
    <source>
        <dbReference type="ARBA" id="ARBA00047640"/>
    </source>
</evidence>
<keyword evidence="4" id="KW-1003">Cell membrane</keyword>
<comment type="function">
    <text evidence="12">Part of the ABC transporter complex GsiABCD involved in glutathione import. Responsible for energy coupling to the transport system.</text>
</comment>
<evidence type="ECO:0000259" key="17">
    <source>
        <dbReference type="PROSITE" id="PS50893"/>
    </source>
</evidence>
<dbReference type="NCBIfam" id="NF007739">
    <property type="entry name" value="PRK10419.1"/>
    <property type="match status" value="2"/>
</dbReference>
<dbReference type="InterPro" id="IPR003593">
    <property type="entry name" value="AAA+_ATPase"/>
</dbReference>
<evidence type="ECO:0000256" key="4">
    <source>
        <dbReference type="ARBA" id="ARBA00022475"/>
    </source>
</evidence>
<gene>
    <name evidence="18" type="ORF">ATO67_07845</name>
</gene>
<dbReference type="EMBL" id="LNUW01000034">
    <property type="protein sequence ID" value="KXG85125.1"/>
    <property type="molecule type" value="Genomic_DNA"/>
</dbReference>
<comment type="catalytic activity">
    <reaction evidence="16">
        <text>glutathione(out) + ATP + H2O = glutathione(in) + ADP + phosphate + H(+)</text>
        <dbReference type="Rhea" id="RHEA:29791"/>
        <dbReference type="ChEBI" id="CHEBI:15377"/>
        <dbReference type="ChEBI" id="CHEBI:15378"/>
        <dbReference type="ChEBI" id="CHEBI:30616"/>
        <dbReference type="ChEBI" id="CHEBI:43474"/>
        <dbReference type="ChEBI" id="CHEBI:57925"/>
        <dbReference type="ChEBI" id="CHEBI:456216"/>
        <dbReference type="EC" id="7.4.2.10"/>
    </reaction>
</comment>
<dbReference type="Proteomes" id="UP000070498">
    <property type="component" value="Unassembled WGS sequence"/>
</dbReference>
<proteinExistence type="inferred from homology"/>
<comment type="similarity">
    <text evidence="13">Belongs to the ABC transporter superfamily. Glutathione importer (TC 3.A.1.5.11) family.</text>
</comment>
<dbReference type="InterPro" id="IPR003439">
    <property type="entry name" value="ABC_transporter-like_ATP-bd"/>
</dbReference>
<dbReference type="NCBIfam" id="NF008453">
    <property type="entry name" value="PRK11308.1"/>
    <property type="match status" value="2"/>
</dbReference>
<sequence length="608" mass="66636">MTNAADKLTPLLSVEGLSVEFGASRVVDDLSFTVAAGKTVAIVGESGSGKSITSLSTMRLADMMGARFPTGRIMFGAKNLLEVSQKDMRSIRGKDIAMIFQEPMTSLNPVFTVGDQICEVLILHEKMGKAAASAEARRLLDMVRLPDSAALLDRYPHQLSGGMRQRVMIAMALACRPKLLIADEPTTALDVTIQAQILNIMRDLQKDLGMAMVFITHDMGVVAEMADDVVVMWKGKKVEDGPVGQIFANPQHPYTRMLLSAVPRLGSMTGEDFPKRTPLTVLEDGKPRIVGEERIQDTAKYDEKPLLAVKDLLVRFDVKKNLFGKATHRLSAVQNVSFDIHPGETLALVGESGSGKSTIGRTIQQLQTSMGGEIAFAGRTYSSMSAAERFRMRQDVQYIFQDPFASLDPRKTVGFSIAEPINTHSLISGGKAVRRRVDELLERVGLSSAVAERYPHEFSGGQRQRVCIARALASDPKLIIADEALSALDVSIQAQIINLFMDLQAERGLAYLFISHDMAVVEKISHRVAVLYLGQIMELGSRRQVFETPTHDYTRRLLSAVPVADPAAVRHTAMIEGEIPNPVRRVGDEPAILVHEEINPGHFVAKRA</sequence>
<protein>
    <recommendedName>
        <fullName evidence="15">Glutathione import ATP-binding protein GsiA</fullName>
        <ecNumber evidence="14">7.4.2.10</ecNumber>
    </recommendedName>
</protein>
<evidence type="ECO:0000256" key="11">
    <source>
        <dbReference type="ARBA" id="ARBA00023136"/>
    </source>
</evidence>
<dbReference type="CDD" id="cd03257">
    <property type="entry name" value="ABC_NikE_OppD_transporters"/>
    <property type="match status" value="2"/>
</dbReference>